<name>A0A212EL46_DANPL</name>
<dbReference type="Proteomes" id="UP000007151">
    <property type="component" value="Unassembled WGS sequence"/>
</dbReference>
<proteinExistence type="predicted"/>
<gene>
    <name evidence="1" type="ORF">KGM_204285</name>
</gene>
<organism evidence="1 2">
    <name type="scientific">Danaus plexippus plexippus</name>
    <dbReference type="NCBI Taxonomy" id="278856"/>
    <lineage>
        <taxon>Eukaryota</taxon>
        <taxon>Metazoa</taxon>
        <taxon>Ecdysozoa</taxon>
        <taxon>Arthropoda</taxon>
        <taxon>Hexapoda</taxon>
        <taxon>Insecta</taxon>
        <taxon>Pterygota</taxon>
        <taxon>Neoptera</taxon>
        <taxon>Endopterygota</taxon>
        <taxon>Lepidoptera</taxon>
        <taxon>Glossata</taxon>
        <taxon>Ditrysia</taxon>
        <taxon>Papilionoidea</taxon>
        <taxon>Nymphalidae</taxon>
        <taxon>Danainae</taxon>
        <taxon>Danaini</taxon>
        <taxon>Danaina</taxon>
        <taxon>Danaus</taxon>
        <taxon>Danaus</taxon>
    </lineage>
</organism>
<evidence type="ECO:0000313" key="1">
    <source>
        <dbReference type="EMBL" id="OWR42205.1"/>
    </source>
</evidence>
<dbReference type="AlphaFoldDB" id="A0A212EL46"/>
<evidence type="ECO:0000313" key="2">
    <source>
        <dbReference type="Proteomes" id="UP000007151"/>
    </source>
</evidence>
<accession>A0A212EL46</accession>
<keyword evidence="2" id="KW-1185">Reference proteome</keyword>
<comment type="caution">
    <text evidence="1">The sequence shown here is derived from an EMBL/GenBank/DDBJ whole genome shotgun (WGS) entry which is preliminary data.</text>
</comment>
<reference evidence="1 2" key="1">
    <citation type="journal article" date="2011" name="Cell">
        <title>The monarch butterfly genome yields insights into long-distance migration.</title>
        <authorList>
            <person name="Zhan S."/>
            <person name="Merlin C."/>
            <person name="Boore J.L."/>
            <person name="Reppert S.M."/>
        </authorList>
    </citation>
    <scope>NUCLEOTIDE SEQUENCE [LARGE SCALE GENOMIC DNA]</scope>
    <source>
        <strain evidence="1">F-2</strain>
    </source>
</reference>
<sequence>MAVVKYVIYDTKRKITRRLRLTWSNVLCWGYDALGGWVSDILSVVICDVVDRPHHRPVSWCQQPVSRFEIAVMLARSDRARSFVQ</sequence>
<dbReference type="KEGG" id="dpl:KGM_204285"/>
<protein>
    <submittedName>
        <fullName evidence="1">Uncharacterized protein</fullName>
    </submittedName>
</protein>
<dbReference type="InParanoid" id="A0A212EL46"/>
<dbReference type="EMBL" id="AGBW02014138">
    <property type="protein sequence ID" value="OWR42205.1"/>
    <property type="molecule type" value="Genomic_DNA"/>
</dbReference>